<comment type="caution">
    <text evidence="4">The sequence shown here is derived from an EMBL/GenBank/DDBJ whole genome shotgun (WGS) entry which is preliminary data.</text>
</comment>
<reference evidence="4 5" key="1">
    <citation type="submission" date="2016-10" db="EMBL/GenBank/DDBJ databases">
        <title>Arsenicibacter rosenii gen. nov., sp. nov., an efficient arsenic-methylating bacterium isolated from an arsenic-contaminated paddy soil.</title>
        <authorList>
            <person name="Huang K."/>
        </authorList>
    </citation>
    <scope>NUCLEOTIDE SEQUENCE [LARGE SCALE GENOMIC DNA]</scope>
    <source>
        <strain evidence="4 5">SM-1</strain>
    </source>
</reference>
<dbReference type="EMBL" id="MORL01000022">
    <property type="protein sequence ID" value="OIN56467.1"/>
    <property type="molecule type" value="Genomic_DNA"/>
</dbReference>
<evidence type="ECO:0000313" key="5">
    <source>
        <dbReference type="Proteomes" id="UP000181790"/>
    </source>
</evidence>
<keyword evidence="2" id="KW-0732">Signal</keyword>
<accession>A0A1S2VCH4</accession>
<dbReference type="InterPro" id="IPR002509">
    <property type="entry name" value="NODB_dom"/>
</dbReference>
<dbReference type="GO" id="GO:0005576">
    <property type="term" value="C:extracellular region"/>
    <property type="evidence" value="ECO:0007669"/>
    <property type="project" value="UniProtKB-SubCell"/>
</dbReference>
<proteinExistence type="predicted"/>
<evidence type="ECO:0000256" key="1">
    <source>
        <dbReference type="ARBA" id="ARBA00004613"/>
    </source>
</evidence>
<keyword evidence="5" id="KW-1185">Reference proteome</keyword>
<comment type="subcellular location">
    <subcellularLocation>
        <location evidence="1">Secreted</location>
    </subcellularLocation>
</comment>
<name>A0A1S2VCH4_9BACT</name>
<dbReference type="PANTHER" id="PTHR34216">
    <property type="match status" value="1"/>
</dbReference>
<dbReference type="PROSITE" id="PS51677">
    <property type="entry name" value="NODB"/>
    <property type="match status" value="1"/>
</dbReference>
<dbReference type="AlphaFoldDB" id="A0A1S2VCH4"/>
<dbReference type="CDD" id="cd10918">
    <property type="entry name" value="CE4_NodB_like_5s_6s"/>
    <property type="match status" value="1"/>
</dbReference>
<dbReference type="GO" id="GO:0016810">
    <property type="term" value="F:hydrolase activity, acting on carbon-nitrogen (but not peptide) bonds"/>
    <property type="evidence" value="ECO:0007669"/>
    <property type="project" value="InterPro"/>
</dbReference>
<evidence type="ECO:0000259" key="3">
    <source>
        <dbReference type="PROSITE" id="PS51677"/>
    </source>
</evidence>
<dbReference type="Gene3D" id="3.20.20.370">
    <property type="entry name" value="Glycoside hydrolase/deacetylase"/>
    <property type="match status" value="1"/>
</dbReference>
<feature type="domain" description="NodB homology" evidence="3">
    <location>
        <begin position="54"/>
        <end position="236"/>
    </location>
</feature>
<dbReference type="GO" id="GO:0005975">
    <property type="term" value="P:carbohydrate metabolic process"/>
    <property type="evidence" value="ECO:0007669"/>
    <property type="project" value="InterPro"/>
</dbReference>
<dbReference type="Proteomes" id="UP000181790">
    <property type="component" value="Unassembled WGS sequence"/>
</dbReference>
<sequence length="236" mass="26691">MYHKVDPAHTDMLTVTPEQLRQQLQYLHTNGYSVITMPDLLAYARDQRSSLPKRPVLITFDDAYANNLTYALPILKEHPTPATIFVPTAYVGDVNAWDRDAPSFVADNLLTAEQLKGLTSSLISLAYHSHRHINYKHTDVDGIRNDLTENKQAAQEMALPMVSAFAYPYGGRPKKPAARQQMQDAMQAAGIQLGFRIGNRINPLPIRNLFDINRIDIRGTDSFSAFKRKIRWGKLL</sequence>
<protein>
    <recommendedName>
        <fullName evidence="3">NodB homology domain-containing protein</fullName>
    </recommendedName>
</protein>
<gene>
    <name evidence="4" type="ORF">BLX24_24415</name>
</gene>
<organism evidence="4 5">
    <name type="scientific">Arsenicibacter rosenii</name>
    <dbReference type="NCBI Taxonomy" id="1750698"/>
    <lineage>
        <taxon>Bacteria</taxon>
        <taxon>Pseudomonadati</taxon>
        <taxon>Bacteroidota</taxon>
        <taxon>Cytophagia</taxon>
        <taxon>Cytophagales</taxon>
        <taxon>Spirosomataceae</taxon>
        <taxon>Arsenicibacter</taxon>
    </lineage>
</organism>
<dbReference type="InterPro" id="IPR051398">
    <property type="entry name" value="Polysacch_Deacetylase"/>
</dbReference>
<dbReference type="SUPFAM" id="SSF88713">
    <property type="entry name" value="Glycoside hydrolase/deacetylase"/>
    <property type="match status" value="1"/>
</dbReference>
<evidence type="ECO:0000313" key="4">
    <source>
        <dbReference type="EMBL" id="OIN56467.1"/>
    </source>
</evidence>
<dbReference type="InterPro" id="IPR011330">
    <property type="entry name" value="Glyco_hydro/deAcase_b/a-brl"/>
</dbReference>
<dbReference type="PANTHER" id="PTHR34216:SF3">
    <property type="entry name" value="POLY-BETA-1,6-N-ACETYL-D-GLUCOSAMINE N-DEACETYLASE"/>
    <property type="match status" value="1"/>
</dbReference>
<dbReference type="Pfam" id="PF01522">
    <property type="entry name" value="Polysacc_deac_1"/>
    <property type="match status" value="1"/>
</dbReference>
<evidence type="ECO:0000256" key="2">
    <source>
        <dbReference type="ARBA" id="ARBA00022729"/>
    </source>
</evidence>